<dbReference type="SUPFAM" id="SSF81383">
    <property type="entry name" value="F-box domain"/>
    <property type="match status" value="1"/>
</dbReference>
<accession>A0A059AI86</accession>
<dbReference type="PANTHER" id="PTHR46407:SF3">
    <property type="entry name" value="OS02G0208700 PROTEIN"/>
    <property type="match status" value="1"/>
</dbReference>
<dbReference type="Gramene" id="KCW53762">
    <property type="protein sequence ID" value="KCW53762"/>
    <property type="gene ID" value="EUGRSUZ_J03015"/>
</dbReference>
<dbReference type="PANTHER" id="PTHR46407">
    <property type="entry name" value="OS02G0208700 PROTEIN"/>
    <property type="match status" value="1"/>
</dbReference>
<gene>
    <name evidence="1" type="ORF">EUGRSUZ_J03015</name>
</gene>
<dbReference type="Gene3D" id="2.120.10.80">
    <property type="entry name" value="Kelch-type beta propeller"/>
    <property type="match status" value="1"/>
</dbReference>
<dbReference type="InterPro" id="IPR015915">
    <property type="entry name" value="Kelch-typ_b-propeller"/>
</dbReference>
<dbReference type="FunCoup" id="A0A059AI86">
    <property type="interactions" value="121"/>
</dbReference>
<dbReference type="SUPFAM" id="SSF117281">
    <property type="entry name" value="Kelch motif"/>
    <property type="match status" value="1"/>
</dbReference>
<protein>
    <recommendedName>
        <fullName evidence="2">F-box domain-containing protein</fullName>
    </recommendedName>
</protein>
<dbReference type="OMA" id="DVETWHW"/>
<dbReference type="InParanoid" id="A0A059AI86"/>
<dbReference type="InterPro" id="IPR036047">
    <property type="entry name" value="F-box-like_dom_sf"/>
</dbReference>
<dbReference type="Pfam" id="PF01344">
    <property type="entry name" value="Kelch_1"/>
    <property type="match status" value="2"/>
</dbReference>
<dbReference type="InterPro" id="IPR044595">
    <property type="entry name" value="KMD1-4"/>
</dbReference>
<dbReference type="InterPro" id="IPR006652">
    <property type="entry name" value="Kelch_1"/>
</dbReference>
<dbReference type="AlphaFoldDB" id="A0A059AI86"/>
<dbReference type="eggNOG" id="KOG1072">
    <property type="taxonomic scope" value="Eukaryota"/>
</dbReference>
<name>A0A059AI86_EUCGR</name>
<organism evidence="1">
    <name type="scientific">Eucalyptus grandis</name>
    <name type="common">Flooded gum</name>
    <dbReference type="NCBI Taxonomy" id="71139"/>
    <lineage>
        <taxon>Eukaryota</taxon>
        <taxon>Viridiplantae</taxon>
        <taxon>Streptophyta</taxon>
        <taxon>Embryophyta</taxon>
        <taxon>Tracheophyta</taxon>
        <taxon>Spermatophyta</taxon>
        <taxon>Magnoliopsida</taxon>
        <taxon>eudicotyledons</taxon>
        <taxon>Gunneridae</taxon>
        <taxon>Pentapetalae</taxon>
        <taxon>rosids</taxon>
        <taxon>malvids</taxon>
        <taxon>Myrtales</taxon>
        <taxon>Myrtaceae</taxon>
        <taxon>Myrtoideae</taxon>
        <taxon>Eucalypteae</taxon>
        <taxon>Eucalyptus</taxon>
    </lineage>
</organism>
<reference evidence="1" key="1">
    <citation type="submission" date="2013-07" db="EMBL/GenBank/DDBJ databases">
        <title>The genome of Eucalyptus grandis.</title>
        <authorList>
            <person name="Schmutz J."/>
            <person name="Hayes R."/>
            <person name="Myburg A."/>
            <person name="Tuskan G."/>
            <person name="Grattapaglia D."/>
            <person name="Rokhsar D.S."/>
        </authorList>
    </citation>
    <scope>NUCLEOTIDE SEQUENCE</scope>
    <source>
        <tissue evidence="1">Leaf extractions</tissue>
    </source>
</reference>
<dbReference type="SMART" id="SM00612">
    <property type="entry name" value="Kelch"/>
    <property type="match status" value="2"/>
</dbReference>
<dbReference type="EMBL" id="KK198762">
    <property type="protein sequence ID" value="KCW53762.1"/>
    <property type="molecule type" value="Genomic_DNA"/>
</dbReference>
<dbReference type="GO" id="GO:0080037">
    <property type="term" value="P:negative regulation of cytokinin-activated signaling pathway"/>
    <property type="evidence" value="ECO:0007669"/>
    <property type="project" value="InterPro"/>
</dbReference>
<dbReference type="GO" id="GO:2000762">
    <property type="term" value="P:regulation of phenylpropanoid metabolic process"/>
    <property type="evidence" value="ECO:0007669"/>
    <property type="project" value="InterPro"/>
</dbReference>
<evidence type="ECO:0000313" key="1">
    <source>
        <dbReference type="EMBL" id="KCW53762.1"/>
    </source>
</evidence>
<proteinExistence type="predicted"/>
<dbReference type="CDD" id="cd22152">
    <property type="entry name" value="F-box_AtAFR-like"/>
    <property type="match status" value="1"/>
</dbReference>
<sequence>MELIPGLPDDIARECLIRVPYAGFSAVASTCKGWKAEIELPQFRSHRKSAGRSQTIIVMAQAVLDPARSIGFAKLYHVPVYRLTTFEPVSGSWSELSPPPEFSRGFPMFCQLAAAGSDLIVIGGLDPVSWEASSSVYIYSFITATWRRGADMPGMRRSFFGCTSDGDRMVFVAGGHDREKNALRSAMLYHVERDEWMALPHMARDRDEGKGIFHGGKFHVIGGYGTEMQGKFEKSRESFDPATWQWGPVQDDALMASTCPRTCVDGEADDHLYMCKDGDVLALRGTTWRVLAKIPGGVYNPSHVTKWQGKLLVIGSPTAGDPLRAYMLDMSTCTWTAVELPEKFSGHVQVGCYVEI</sequence>
<evidence type="ECO:0008006" key="2">
    <source>
        <dbReference type="Google" id="ProtNLM"/>
    </source>
</evidence>